<dbReference type="PANTHER" id="PTHR36617">
    <property type="entry name" value="PROTEIN, PUTATIVE-RELATED"/>
    <property type="match status" value="1"/>
</dbReference>
<dbReference type="Pfam" id="PF13966">
    <property type="entry name" value="zf-RVT"/>
    <property type="match status" value="1"/>
</dbReference>
<feature type="transmembrane region" description="Helical" evidence="1">
    <location>
        <begin position="21"/>
        <end position="45"/>
    </location>
</feature>
<reference evidence="3" key="2">
    <citation type="journal article" date="2015" name="Data Brief">
        <title>Shoot transcriptome of the giant reed, Arundo donax.</title>
        <authorList>
            <person name="Barrero R.A."/>
            <person name="Guerrero F.D."/>
            <person name="Moolhuijzen P."/>
            <person name="Goolsby J.A."/>
            <person name="Tidwell J."/>
            <person name="Bellgard S.E."/>
            <person name="Bellgard M.I."/>
        </authorList>
    </citation>
    <scope>NUCLEOTIDE SEQUENCE</scope>
    <source>
        <tissue evidence="3">Shoot tissue taken approximately 20 cm above the soil surface</tissue>
    </source>
</reference>
<protein>
    <recommendedName>
        <fullName evidence="2">Reverse transcriptase zinc-binding domain-containing protein</fullName>
    </recommendedName>
</protein>
<sequence>MWASKAARIGYRWKVGNGKKIKFWEDVLVGNISLAILFWDLYYIVNEKNMTIVELWDVTNLKCTFRRCVDNRKMQVWLEIVEIAKTLELVDEDDSLVWQYTSNGVYNVQSLYNIVNFRGIIPVYLPAVWKLNDPPRLHVFLWLLSKNRVLTRDNLAKRQFVNDKTCLFCSEEDTVFHLFFGCVVSARMWNELSEVVGFKLDPNFENVAKLWLSQKKNT</sequence>
<dbReference type="EMBL" id="GBRH01278045">
    <property type="protein sequence ID" value="JAD19850.1"/>
    <property type="molecule type" value="Transcribed_RNA"/>
</dbReference>
<keyword evidence="1" id="KW-1133">Transmembrane helix</keyword>
<evidence type="ECO:0000256" key="1">
    <source>
        <dbReference type="SAM" id="Phobius"/>
    </source>
</evidence>
<organism evidence="3">
    <name type="scientific">Arundo donax</name>
    <name type="common">Giant reed</name>
    <name type="synonym">Donax arundinaceus</name>
    <dbReference type="NCBI Taxonomy" id="35708"/>
    <lineage>
        <taxon>Eukaryota</taxon>
        <taxon>Viridiplantae</taxon>
        <taxon>Streptophyta</taxon>
        <taxon>Embryophyta</taxon>
        <taxon>Tracheophyta</taxon>
        <taxon>Spermatophyta</taxon>
        <taxon>Magnoliopsida</taxon>
        <taxon>Liliopsida</taxon>
        <taxon>Poales</taxon>
        <taxon>Poaceae</taxon>
        <taxon>PACMAD clade</taxon>
        <taxon>Arundinoideae</taxon>
        <taxon>Arundineae</taxon>
        <taxon>Arundo</taxon>
    </lineage>
</organism>
<accession>A0A0A8Y3J5</accession>
<dbReference type="AlphaFoldDB" id="A0A0A8Y3J5"/>
<keyword evidence="1" id="KW-0472">Membrane</keyword>
<evidence type="ECO:0000259" key="2">
    <source>
        <dbReference type="Pfam" id="PF13966"/>
    </source>
</evidence>
<name>A0A0A8Y3J5_ARUDO</name>
<dbReference type="PANTHER" id="PTHR36617:SF15">
    <property type="entry name" value="REVERSE TRANSCRIPTASE ZINC-BINDING DOMAIN-CONTAINING PROTEIN"/>
    <property type="match status" value="1"/>
</dbReference>
<proteinExistence type="predicted"/>
<dbReference type="InterPro" id="IPR026960">
    <property type="entry name" value="RVT-Znf"/>
</dbReference>
<evidence type="ECO:0000313" key="3">
    <source>
        <dbReference type="EMBL" id="JAD19850.1"/>
    </source>
</evidence>
<reference evidence="3" key="1">
    <citation type="submission" date="2014-09" db="EMBL/GenBank/DDBJ databases">
        <authorList>
            <person name="Magalhaes I.L.F."/>
            <person name="Oliveira U."/>
            <person name="Santos F.R."/>
            <person name="Vidigal T.H.D.A."/>
            <person name="Brescovit A.D."/>
            <person name="Santos A.J."/>
        </authorList>
    </citation>
    <scope>NUCLEOTIDE SEQUENCE</scope>
    <source>
        <tissue evidence="3">Shoot tissue taken approximately 20 cm above the soil surface</tissue>
    </source>
</reference>
<feature type="domain" description="Reverse transcriptase zinc-binding" evidence="2">
    <location>
        <begin position="106"/>
        <end position="189"/>
    </location>
</feature>
<keyword evidence="1" id="KW-0812">Transmembrane</keyword>